<dbReference type="EMBL" id="HBIF01001365">
    <property type="protein sequence ID" value="CAE0317892.1"/>
    <property type="molecule type" value="Transcribed_RNA"/>
</dbReference>
<dbReference type="SUPFAM" id="SSF52402">
    <property type="entry name" value="Adenine nucleotide alpha hydrolases-like"/>
    <property type="match status" value="1"/>
</dbReference>
<proteinExistence type="predicted"/>
<evidence type="ECO:0000256" key="1">
    <source>
        <dbReference type="PROSITE-ProRule" id="PRU00042"/>
    </source>
</evidence>
<dbReference type="InterPro" id="IPR015421">
    <property type="entry name" value="PyrdxlP-dep_Trfase_major"/>
</dbReference>
<dbReference type="Pfam" id="PF01171">
    <property type="entry name" value="ATP_bind_3"/>
    <property type="match status" value="1"/>
</dbReference>
<evidence type="ECO:0000256" key="2">
    <source>
        <dbReference type="SAM" id="MobiDB-lite"/>
    </source>
</evidence>
<keyword evidence="1" id="KW-0479">Metal-binding</keyword>
<keyword evidence="1" id="KW-0863">Zinc-finger</keyword>
<reference evidence="4" key="1">
    <citation type="submission" date="2021-01" db="EMBL/GenBank/DDBJ databases">
        <authorList>
            <person name="Corre E."/>
            <person name="Pelletier E."/>
            <person name="Niang G."/>
            <person name="Scheremetjew M."/>
            <person name="Finn R."/>
            <person name="Kale V."/>
            <person name="Holt S."/>
            <person name="Cochrane G."/>
            <person name="Meng A."/>
            <person name="Brown T."/>
            <person name="Cohen L."/>
        </authorList>
    </citation>
    <scope>NUCLEOTIDE SEQUENCE</scope>
</reference>
<dbReference type="Gene3D" id="3.90.1150.10">
    <property type="entry name" value="Aspartate Aminotransferase, domain 1"/>
    <property type="match status" value="1"/>
</dbReference>
<evidence type="ECO:0000259" key="3">
    <source>
        <dbReference type="PROSITE" id="PS50157"/>
    </source>
</evidence>
<dbReference type="PROSITE" id="PS00028">
    <property type="entry name" value="ZINC_FINGER_C2H2_1"/>
    <property type="match status" value="1"/>
</dbReference>
<organism evidence="4">
    <name type="scientific">Fabrea salina</name>
    <dbReference type="NCBI Taxonomy" id="342563"/>
    <lineage>
        <taxon>Eukaryota</taxon>
        <taxon>Sar</taxon>
        <taxon>Alveolata</taxon>
        <taxon>Ciliophora</taxon>
        <taxon>Postciliodesmatophora</taxon>
        <taxon>Heterotrichea</taxon>
        <taxon>Heterotrichida</taxon>
        <taxon>Fabreidae</taxon>
        <taxon>Fabrea</taxon>
    </lineage>
</organism>
<dbReference type="InterPro" id="IPR011063">
    <property type="entry name" value="TilS/TtcA_N"/>
</dbReference>
<protein>
    <recommendedName>
        <fullName evidence="3">C2H2-type domain-containing protein</fullName>
    </recommendedName>
</protein>
<dbReference type="InterPro" id="IPR014729">
    <property type="entry name" value="Rossmann-like_a/b/a_fold"/>
</dbReference>
<dbReference type="InterPro" id="IPR000192">
    <property type="entry name" value="Aminotrans_V_dom"/>
</dbReference>
<sequence length="802" mass="91490">MLRTNWGHKTSYFQQNRWGSFDCKLCNMAFATQGKYFSHIKSEFHLNRLPKEQQVIQADTKPVVFVSIMEHHSNILPWREAGAEIVVIPEDQTGKVDLQFLENELSKYRDYPYKVGSFSAGSNVTGIVSDVREITRLLHSYNALAFFDYAAVAPYVKINMNPSKEESIDALFLSVHKFVGGPGTPGVLAVKKSLLSNEVPTTPGGGTVYYVTEKEHTYLLNPEEREEGGTPDVVGSIRAGLVFQLKEAVGEDYIHERERSISQKVKERLLKNPNIQLLGSTEAERIPIFSFMVRCGGKFYHYSFICALLNDLFGIESRGGCVCAGPYTFSLLGIPYELSVELGNALNEGYDLFRVGFVRVNFNYFMSEETIDYILDAIDFVAENAIWFLPQYKFDMERSAFMHRAYSTKEGRHKARKWISEVTYATGEMSFPSYDSENLDNLGSYIQEAHKLAQNIKENRYAHFYMSDNTLEIPAQLEHLRWFILPSEALTFVKGRNIQLSTSESPFCPKNYSHMPLEPKLPEPLPTPKRKDKKKNPLFPKVPKKIIKRVMNAVNDFDMIKEGDRILVCISGGKDSLTMLHALKQVQRVSPKHFEIGAATVDPQVPEYDPSPLKAYLEKLAIPYFYEQYPIVELASAKMTKKVSLCAFCSRMKRGILYSCARREGYNVLALGQHLDDLAESFVMSAFHNGLLRTMKTHYVNDQNDLRIIRPLAYVRERLMKEFAEEAELPVIVENCPACFAAPTERHRTKLLLASQEQLIPDLFSSLLRTMKPVMSGNFEEVNTKRPRNEEEECQECVFNPV</sequence>
<dbReference type="SUPFAM" id="SSF53383">
    <property type="entry name" value="PLP-dependent transferases"/>
    <property type="match status" value="1"/>
</dbReference>
<accession>A0A7S3I9Z7</accession>
<dbReference type="Gene3D" id="3.40.640.10">
    <property type="entry name" value="Type I PLP-dependent aspartate aminotransferase-like (Major domain)"/>
    <property type="match status" value="1"/>
</dbReference>
<gene>
    <name evidence="4" type="ORF">FSAL1345_LOCUS1161</name>
</gene>
<dbReference type="PANTHER" id="PTHR43686">
    <property type="entry name" value="SULFURTRANSFERASE-RELATED"/>
    <property type="match status" value="1"/>
</dbReference>
<dbReference type="AlphaFoldDB" id="A0A7S3I9Z7"/>
<dbReference type="PROSITE" id="PS50157">
    <property type="entry name" value="ZINC_FINGER_C2H2_2"/>
    <property type="match status" value="1"/>
</dbReference>
<keyword evidence="1" id="KW-0862">Zinc</keyword>
<evidence type="ECO:0000313" key="4">
    <source>
        <dbReference type="EMBL" id="CAE0317892.1"/>
    </source>
</evidence>
<dbReference type="InterPro" id="IPR015424">
    <property type="entry name" value="PyrdxlP-dep_Trfase"/>
</dbReference>
<dbReference type="InterPro" id="IPR013087">
    <property type="entry name" value="Znf_C2H2_type"/>
</dbReference>
<dbReference type="CDD" id="cd24138">
    <property type="entry name" value="TtcA-like"/>
    <property type="match status" value="1"/>
</dbReference>
<dbReference type="GO" id="GO:0008270">
    <property type="term" value="F:zinc ion binding"/>
    <property type="evidence" value="ECO:0007669"/>
    <property type="project" value="UniProtKB-KW"/>
</dbReference>
<dbReference type="InterPro" id="IPR015422">
    <property type="entry name" value="PyrdxlP-dep_Trfase_small"/>
</dbReference>
<name>A0A7S3I9Z7_9CILI</name>
<feature type="region of interest" description="Disordered" evidence="2">
    <location>
        <begin position="511"/>
        <end position="536"/>
    </location>
</feature>
<dbReference type="Gene3D" id="3.40.50.620">
    <property type="entry name" value="HUPs"/>
    <property type="match status" value="1"/>
</dbReference>
<dbReference type="PANTHER" id="PTHR43686:SF1">
    <property type="entry name" value="AMINOTRAN_5 DOMAIN-CONTAINING PROTEIN"/>
    <property type="match status" value="1"/>
</dbReference>
<dbReference type="Pfam" id="PF00266">
    <property type="entry name" value="Aminotran_5"/>
    <property type="match status" value="1"/>
</dbReference>
<feature type="domain" description="C2H2-type" evidence="3">
    <location>
        <begin position="21"/>
        <end position="50"/>
    </location>
</feature>